<protein>
    <submittedName>
        <fullName evidence="1">Uncharacterized protein</fullName>
    </submittedName>
</protein>
<reference evidence="1" key="1">
    <citation type="submission" date="2014-11" db="EMBL/GenBank/DDBJ databases">
        <authorList>
            <person name="Amaro Gonzalez C."/>
        </authorList>
    </citation>
    <scope>NUCLEOTIDE SEQUENCE</scope>
</reference>
<dbReference type="EMBL" id="GBXM01029384">
    <property type="protein sequence ID" value="JAH79193.1"/>
    <property type="molecule type" value="Transcribed_RNA"/>
</dbReference>
<proteinExistence type="predicted"/>
<dbReference type="AlphaFoldDB" id="A0A0E9VPL2"/>
<organism evidence="1">
    <name type="scientific">Anguilla anguilla</name>
    <name type="common">European freshwater eel</name>
    <name type="synonym">Muraena anguilla</name>
    <dbReference type="NCBI Taxonomy" id="7936"/>
    <lineage>
        <taxon>Eukaryota</taxon>
        <taxon>Metazoa</taxon>
        <taxon>Chordata</taxon>
        <taxon>Craniata</taxon>
        <taxon>Vertebrata</taxon>
        <taxon>Euteleostomi</taxon>
        <taxon>Actinopterygii</taxon>
        <taxon>Neopterygii</taxon>
        <taxon>Teleostei</taxon>
        <taxon>Anguilliformes</taxon>
        <taxon>Anguillidae</taxon>
        <taxon>Anguilla</taxon>
    </lineage>
</organism>
<reference evidence="1" key="2">
    <citation type="journal article" date="2015" name="Fish Shellfish Immunol.">
        <title>Early steps in the European eel (Anguilla anguilla)-Vibrio vulnificus interaction in the gills: Role of the RtxA13 toxin.</title>
        <authorList>
            <person name="Callol A."/>
            <person name="Pajuelo D."/>
            <person name="Ebbesson L."/>
            <person name="Teles M."/>
            <person name="MacKenzie S."/>
            <person name="Amaro C."/>
        </authorList>
    </citation>
    <scope>NUCLEOTIDE SEQUENCE</scope>
</reference>
<evidence type="ECO:0000313" key="1">
    <source>
        <dbReference type="EMBL" id="JAH79193.1"/>
    </source>
</evidence>
<name>A0A0E9VPL2_ANGAN</name>
<accession>A0A0E9VPL2</accession>
<sequence length="17" mass="2040">MSTNRLMKDYKYATSCQ</sequence>